<evidence type="ECO:0000313" key="2">
    <source>
        <dbReference type="Proteomes" id="UP001220256"/>
    </source>
</evidence>
<comment type="caution">
    <text evidence="1">The sequence shown here is derived from an EMBL/GenBank/DDBJ whole genome shotgun (WGS) entry which is preliminary data.</text>
</comment>
<name>A0ABQ8WEI3_PENCH</name>
<organism evidence="1 2">
    <name type="scientific">Penicillium chrysogenum</name>
    <name type="common">Penicillium notatum</name>
    <dbReference type="NCBI Taxonomy" id="5076"/>
    <lineage>
        <taxon>Eukaryota</taxon>
        <taxon>Fungi</taxon>
        <taxon>Dikarya</taxon>
        <taxon>Ascomycota</taxon>
        <taxon>Pezizomycotina</taxon>
        <taxon>Eurotiomycetes</taxon>
        <taxon>Eurotiomycetidae</taxon>
        <taxon>Eurotiales</taxon>
        <taxon>Aspergillaceae</taxon>
        <taxon>Penicillium</taxon>
        <taxon>Penicillium chrysogenum species complex</taxon>
    </lineage>
</organism>
<sequence>MESTAENADGQTMSLFENVLRRFGPLFEELLAEKQEINGKLSKFVTDVQGFREVLRESGAVIAGDLLLIMFLESSRLNL</sequence>
<proteinExistence type="predicted"/>
<evidence type="ECO:0000313" key="1">
    <source>
        <dbReference type="EMBL" id="KAJ5265038.1"/>
    </source>
</evidence>
<dbReference type="Proteomes" id="UP001220256">
    <property type="component" value="Unassembled WGS sequence"/>
</dbReference>
<gene>
    <name evidence="1" type="ORF">N7505_007831</name>
</gene>
<dbReference type="EMBL" id="JAPVEB010000004">
    <property type="protein sequence ID" value="KAJ5265038.1"/>
    <property type="molecule type" value="Genomic_DNA"/>
</dbReference>
<protein>
    <submittedName>
        <fullName evidence="1">Uncharacterized protein</fullName>
    </submittedName>
</protein>
<reference evidence="1 2" key="1">
    <citation type="journal article" date="2023" name="IMA Fungus">
        <title>Comparative genomic study of the Penicillium genus elucidates a diverse pangenome and 15 lateral gene transfer events.</title>
        <authorList>
            <person name="Petersen C."/>
            <person name="Sorensen T."/>
            <person name="Nielsen M.R."/>
            <person name="Sondergaard T.E."/>
            <person name="Sorensen J.L."/>
            <person name="Fitzpatrick D.A."/>
            <person name="Frisvad J.C."/>
            <person name="Nielsen K.L."/>
        </authorList>
    </citation>
    <scope>NUCLEOTIDE SEQUENCE [LARGE SCALE GENOMIC DNA]</scope>
    <source>
        <strain evidence="1 2">IBT 3361</strain>
    </source>
</reference>
<keyword evidence="2" id="KW-1185">Reference proteome</keyword>
<accession>A0ABQ8WEI3</accession>